<evidence type="ECO:0000256" key="7">
    <source>
        <dbReference type="SAM" id="Phobius"/>
    </source>
</evidence>
<dbReference type="RefSeq" id="WP_349136815.1">
    <property type="nucleotide sequence ID" value="NZ_JBBMFF010000260.1"/>
</dbReference>
<dbReference type="PANTHER" id="PTHR47371:SF3">
    <property type="entry name" value="PHOSPHOGLYCEROL TRANSFERASE I"/>
    <property type="match status" value="1"/>
</dbReference>
<dbReference type="EMBL" id="JBBMFF010000260">
    <property type="protein sequence ID" value="MEQ2512112.1"/>
    <property type="molecule type" value="Genomic_DNA"/>
</dbReference>
<name>A0ABV1G9K5_9FIRM</name>
<organism evidence="9 10">
    <name type="scientific">Faecousia intestinalis</name>
    <dbReference type="NCBI Taxonomy" id="3133167"/>
    <lineage>
        <taxon>Bacteria</taxon>
        <taxon>Bacillati</taxon>
        <taxon>Bacillota</taxon>
        <taxon>Clostridia</taxon>
        <taxon>Eubacteriales</taxon>
        <taxon>Oscillospiraceae</taxon>
        <taxon>Faecousia</taxon>
    </lineage>
</organism>
<dbReference type="PANTHER" id="PTHR47371">
    <property type="entry name" value="LIPOTEICHOIC ACID SYNTHASE"/>
    <property type="match status" value="1"/>
</dbReference>
<keyword evidence="3" id="KW-1003">Cell membrane</keyword>
<dbReference type="SUPFAM" id="SSF53649">
    <property type="entry name" value="Alkaline phosphatase-like"/>
    <property type="match status" value="1"/>
</dbReference>
<evidence type="ECO:0000256" key="4">
    <source>
        <dbReference type="ARBA" id="ARBA00022692"/>
    </source>
</evidence>
<keyword evidence="4 7" id="KW-0812">Transmembrane</keyword>
<feature type="domain" description="Sulfatase N-terminal" evidence="8">
    <location>
        <begin position="244"/>
        <end position="527"/>
    </location>
</feature>
<feature type="transmembrane region" description="Helical" evidence="7">
    <location>
        <begin position="56"/>
        <end position="75"/>
    </location>
</feature>
<feature type="transmembrane region" description="Helical" evidence="7">
    <location>
        <begin position="159"/>
        <end position="181"/>
    </location>
</feature>
<keyword evidence="10" id="KW-1185">Reference proteome</keyword>
<evidence type="ECO:0000313" key="10">
    <source>
        <dbReference type="Proteomes" id="UP001491552"/>
    </source>
</evidence>
<feature type="transmembrane region" description="Helical" evidence="7">
    <location>
        <begin position="124"/>
        <end position="150"/>
    </location>
</feature>
<dbReference type="Pfam" id="PF00884">
    <property type="entry name" value="Sulfatase"/>
    <property type="match status" value="1"/>
</dbReference>
<evidence type="ECO:0000313" key="9">
    <source>
        <dbReference type="EMBL" id="MEQ2512112.1"/>
    </source>
</evidence>
<accession>A0ABV1G9K5</accession>
<sequence length="668" mass="74818">MKRPFSLRRVGKEWNRENILRFLGYILAAFVINLALECLSRRSLGDGLHYMVTRPWQFFYDSLIILFTLSLSLLFRKRSFCFLLFAAVWIGLGLANCILLGFRATPLTAPDIWLLSSVRDIIEIYMSQPVLILLMLGIAALIGVIVLLWLRAKKTRPSYYFAAVQVLLCGVILAGFTVAFLRSGTLASHFPNLPDAYDSNGFAYCFSASAVTQGISEPDGYSQEAIDVLLSEQDDLPDDRVRTPNFIFVQLESFFDANYLKDLTYGENPVPNFERLKETCSSGLFYVPSIGAGTANTEFEVLSGMNLDHFGVGEYPYKTVVKNRTCESMAYALQSAGYSTHAIHNNNATFYSRDRVYANFGFETFTSLEYMHDVERNPLGWAKDFVLTEEILKALRSTEDRDLVFTVSVQPHGKYPTAPLEGARTIRVTGEEAESRRAGLEYYLYQLKQTDAFVARLVRRLSTFSEPTVVVFYGDHLPSFGITQDELSCGTVQSTEYVIWTNFHAKKVDRDVQAYQLAAMVLDRFGVHDGTILRYHQSHGYDETGSETFQNGLCMLEYDMLYGKHYATGGEMAVQPMELQFGVDKIMLTGVSSSDAGLTVHGTNFTPYSVILVDGEQVPTEYIDEQTLAAADTPLSPGKILSVAQVSATDTLRILSQTPDWTVPAKKS</sequence>
<comment type="subcellular location">
    <subcellularLocation>
        <location evidence="1">Cell membrane</location>
        <topology evidence="1">Multi-pass membrane protein</topology>
    </subcellularLocation>
</comment>
<evidence type="ECO:0000259" key="8">
    <source>
        <dbReference type="Pfam" id="PF00884"/>
    </source>
</evidence>
<evidence type="ECO:0000256" key="1">
    <source>
        <dbReference type="ARBA" id="ARBA00004651"/>
    </source>
</evidence>
<keyword evidence="6 7" id="KW-0472">Membrane</keyword>
<dbReference type="InterPro" id="IPR000917">
    <property type="entry name" value="Sulfatase_N"/>
</dbReference>
<evidence type="ECO:0000256" key="5">
    <source>
        <dbReference type="ARBA" id="ARBA00022989"/>
    </source>
</evidence>
<dbReference type="InterPro" id="IPR050448">
    <property type="entry name" value="OpgB/LTA_synthase_biosynth"/>
</dbReference>
<reference evidence="9 10" key="1">
    <citation type="submission" date="2024-03" db="EMBL/GenBank/DDBJ databases">
        <title>Human intestinal bacterial collection.</title>
        <authorList>
            <person name="Pauvert C."/>
            <person name="Hitch T.C.A."/>
            <person name="Clavel T."/>
        </authorList>
    </citation>
    <scope>NUCLEOTIDE SEQUENCE [LARGE SCALE GENOMIC DNA]</scope>
    <source>
        <strain evidence="9 10">CLA-AA-H192</strain>
    </source>
</reference>
<dbReference type="Proteomes" id="UP001491552">
    <property type="component" value="Unassembled WGS sequence"/>
</dbReference>
<dbReference type="Gene3D" id="3.40.720.10">
    <property type="entry name" value="Alkaline Phosphatase, subunit A"/>
    <property type="match status" value="1"/>
</dbReference>
<evidence type="ECO:0000256" key="2">
    <source>
        <dbReference type="ARBA" id="ARBA00004936"/>
    </source>
</evidence>
<dbReference type="InterPro" id="IPR017850">
    <property type="entry name" value="Alkaline_phosphatase_core_sf"/>
</dbReference>
<proteinExistence type="predicted"/>
<gene>
    <name evidence="9" type="ORF">WMO66_12810</name>
</gene>
<protein>
    <submittedName>
        <fullName evidence="9">LTA synthase family protein</fullName>
    </submittedName>
</protein>
<keyword evidence="5 7" id="KW-1133">Transmembrane helix</keyword>
<comment type="pathway">
    <text evidence="2">Cell wall biogenesis; lipoteichoic acid biosynthesis.</text>
</comment>
<evidence type="ECO:0000256" key="3">
    <source>
        <dbReference type="ARBA" id="ARBA00022475"/>
    </source>
</evidence>
<feature type="transmembrane region" description="Helical" evidence="7">
    <location>
        <begin position="82"/>
        <end position="104"/>
    </location>
</feature>
<feature type="transmembrane region" description="Helical" evidence="7">
    <location>
        <begin position="20"/>
        <end position="36"/>
    </location>
</feature>
<dbReference type="CDD" id="cd16015">
    <property type="entry name" value="LTA_synthase"/>
    <property type="match status" value="1"/>
</dbReference>
<evidence type="ECO:0000256" key="6">
    <source>
        <dbReference type="ARBA" id="ARBA00023136"/>
    </source>
</evidence>
<comment type="caution">
    <text evidence="9">The sequence shown here is derived from an EMBL/GenBank/DDBJ whole genome shotgun (WGS) entry which is preliminary data.</text>
</comment>